<accession>A0A0J1B4Z8</accession>
<dbReference type="EMBL" id="KQ087202">
    <property type="protein sequence ID" value="KLT42769.1"/>
    <property type="molecule type" value="Genomic_DNA"/>
</dbReference>
<protein>
    <submittedName>
        <fullName evidence="2">Uncharacterized protein</fullName>
    </submittedName>
</protein>
<reference evidence="2 3" key="1">
    <citation type="submission" date="2015-03" db="EMBL/GenBank/DDBJ databases">
        <title>Genomics and transcriptomics of the oil-accumulating basidiomycete yeast T. oleaginosus allow insights into substrate utilization and the diverse evolutionary trajectories of mating systems in fungi.</title>
        <authorList>
            <consortium name="DOE Joint Genome Institute"/>
            <person name="Kourist R."/>
            <person name="Kracht O."/>
            <person name="Bracharz F."/>
            <person name="Lipzen A."/>
            <person name="Nolan M."/>
            <person name="Ohm R."/>
            <person name="Grigoriev I."/>
            <person name="Sun S."/>
            <person name="Heitman J."/>
            <person name="Bruck T."/>
            <person name="Nowrousian M."/>
        </authorList>
    </citation>
    <scope>NUCLEOTIDE SEQUENCE [LARGE SCALE GENOMIC DNA]</scope>
    <source>
        <strain evidence="2 3">IBC0246</strain>
    </source>
</reference>
<name>A0A0J1B4Z8_9TREE</name>
<dbReference type="RefSeq" id="XP_018279260.1">
    <property type="nucleotide sequence ID" value="XM_018427413.1"/>
</dbReference>
<dbReference type="GeneID" id="28988016"/>
<gene>
    <name evidence="2" type="ORF">CC85DRAFT_78855</name>
</gene>
<evidence type="ECO:0000313" key="3">
    <source>
        <dbReference type="Proteomes" id="UP000053611"/>
    </source>
</evidence>
<organism evidence="2 3">
    <name type="scientific">Cutaneotrichosporon oleaginosum</name>
    <dbReference type="NCBI Taxonomy" id="879819"/>
    <lineage>
        <taxon>Eukaryota</taxon>
        <taxon>Fungi</taxon>
        <taxon>Dikarya</taxon>
        <taxon>Basidiomycota</taxon>
        <taxon>Agaricomycotina</taxon>
        <taxon>Tremellomycetes</taxon>
        <taxon>Trichosporonales</taxon>
        <taxon>Trichosporonaceae</taxon>
        <taxon>Cutaneotrichosporon</taxon>
    </lineage>
</organism>
<dbReference type="Proteomes" id="UP000053611">
    <property type="component" value="Unassembled WGS sequence"/>
</dbReference>
<feature type="region of interest" description="Disordered" evidence="1">
    <location>
        <begin position="14"/>
        <end position="55"/>
    </location>
</feature>
<feature type="compositionally biased region" description="Basic and acidic residues" evidence="1">
    <location>
        <begin position="38"/>
        <end position="55"/>
    </location>
</feature>
<feature type="region of interest" description="Disordered" evidence="1">
    <location>
        <begin position="93"/>
        <end position="116"/>
    </location>
</feature>
<sequence length="116" mass="12635">MRWLVAQALATTWEGKSSTESAKRVPDSRMLPSLAGGRSDERIDVPHQQHPEDRRATFECGMRSSADTAHCSTVQASAGDVCLAELASSGPYSRLPPRNAQGLRLHPAPFIHTQRA</sequence>
<proteinExistence type="predicted"/>
<keyword evidence="3" id="KW-1185">Reference proteome</keyword>
<evidence type="ECO:0000256" key="1">
    <source>
        <dbReference type="SAM" id="MobiDB-lite"/>
    </source>
</evidence>
<evidence type="ECO:0000313" key="2">
    <source>
        <dbReference type="EMBL" id="KLT42769.1"/>
    </source>
</evidence>
<dbReference type="AlphaFoldDB" id="A0A0J1B4Z8"/>